<proteinExistence type="predicted"/>
<protein>
    <recommendedName>
        <fullName evidence="4">Transmembrane protein</fullName>
    </recommendedName>
</protein>
<keyword evidence="1" id="KW-1133">Transmembrane helix</keyword>
<comment type="caution">
    <text evidence="2">The sequence shown here is derived from an EMBL/GenBank/DDBJ whole genome shotgun (WGS) entry which is preliminary data.</text>
</comment>
<dbReference type="AlphaFoldDB" id="A0A401JZC9"/>
<dbReference type="Proteomes" id="UP000286806">
    <property type="component" value="Unassembled WGS sequence"/>
</dbReference>
<accession>A0A401JZC9</accession>
<evidence type="ECO:0000256" key="1">
    <source>
        <dbReference type="SAM" id="Phobius"/>
    </source>
</evidence>
<dbReference type="EMBL" id="BGOW01000033">
    <property type="protein sequence ID" value="GCB02091.1"/>
    <property type="molecule type" value="Genomic_DNA"/>
</dbReference>
<dbReference type="Pfam" id="PF12279">
    <property type="entry name" value="DUF3619"/>
    <property type="match status" value="1"/>
</dbReference>
<feature type="transmembrane region" description="Helical" evidence="1">
    <location>
        <begin position="67"/>
        <end position="87"/>
    </location>
</feature>
<evidence type="ECO:0000313" key="3">
    <source>
        <dbReference type="Proteomes" id="UP000286806"/>
    </source>
</evidence>
<dbReference type="InterPro" id="IPR022064">
    <property type="entry name" value="DUF3619"/>
</dbReference>
<name>A0A401JZC9_9PROT</name>
<dbReference type="OrthoDB" id="8562153at2"/>
<reference evidence="2 3" key="1">
    <citation type="journal article" date="2019" name="Front. Microbiol.">
        <title>Genomes of Neutrophilic Sulfur-Oxidizing Chemolithoautotrophs Representing 9 Proteobacterial Species From 8 Genera.</title>
        <authorList>
            <person name="Watanabe T."/>
            <person name="Kojima H."/>
            <person name="Umezawa K."/>
            <person name="Hori C."/>
            <person name="Takasuka T.E."/>
            <person name="Kato Y."/>
            <person name="Fukui M."/>
        </authorList>
    </citation>
    <scope>NUCLEOTIDE SEQUENCE [LARGE SCALE GENOMIC DNA]</scope>
    <source>
        <strain evidence="2 3">TTN</strain>
    </source>
</reference>
<sequence>MNEENFSKKVIHWVDADIDNIRPEVTQRLLHARELAVARAQQRHATSFGLSGNALHRASWFSNHRTAVVGVLLVIVLAAVTGIWQIVPRQQEDDVSQIDAALLTDDLPVHAYLDNSFVQWIKNPSEQ</sequence>
<keyword evidence="1" id="KW-0472">Membrane</keyword>
<keyword evidence="1" id="KW-0812">Transmembrane</keyword>
<keyword evidence="3" id="KW-1185">Reference proteome</keyword>
<evidence type="ECO:0000313" key="2">
    <source>
        <dbReference type="EMBL" id="GCB02091.1"/>
    </source>
</evidence>
<gene>
    <name evidence="2" type="ORF">SFMTTN_2908</name>
</gene>
<evidence type="ECO:0008006" key="4">
    <source>
        <dbReference type="Google" id="ProtNLM"/>
    </source>
</evidence>
<dbReference type="RefSeq" id="WP_124705850.1">
    <property type="nucleotide sequence ID" value="NZ_BGOW01000033.1"/>
</dbReference>
<organism evidence="2 3">
    <name type="scientific">Sulfuriferula multivorans</name>
    <dbReference type="NCBI Taxonomy" id="1559896"/>
    <lineage>
        <taxon>Bacteria</taxon>
        <taxon>Pseudomonadati</taxon>
        <taxon>Pseudomonadota</taxon>
        <taxon>Betaproteobacteria</taxon>
        <taxon>Nitrosomonadales</taxon>
        <taxon>Sulfuricellaceae</taxon>
        <taxon>Sulfuriferula</taxon>
    </lineage>
</organism>